<sequence length="61" mass="6443">MIGRGLPAAIPEAMRATTAFLSAAAAINDVLEHLECHRLSGEEPFGISVIARLVAINERAT</sequence>
<proteinExistence type="predicted"/>
<gene>
    <name evidence="1" type="ORF">CCC_01611</name>
</gene>
<keyword evidence="2" id="KW-1185">Reference proteome</keyword>
<reference evidence="1 2" key="1">
    <citation type="submission" date="2015-01" db="EMBL/GenBank/DDBJ databases">
        <title>Genome Sequence of Magnetospirillum magnetotacticum Strain MS-1.</title>
        <authorList>
            <person name="Marinov G.K."/>
            <person name="Smalley M.D."/>
            <person name="DeSalvo G."/>
        </authorList>
    </citation>
    <scope>NUCLEOTIDE SEQUENCE [LARGE SCALE GENOMIC DNA]</scope>
    <source>
        <strain evidence="1 2">MS-1</strain>
    </source>
</reference>
<evidence type="ECO:0000313" key="2">
    <source>
        <dbReference type="Proteomes" id="UP000031971"/>
    </source>
</evidence>
<accession>A0A0C2YQ07</accession>
<dbReference type="EMBL" id="JXSL01000035">
    <property type="protein sequence ID" value="KIL96745.1"/>
    <property type="molecule type" value="Genomic_DNA"/>
</dbReference>
<dbReference type="Proteomes" id="UP000031971">
    <property type="component" value="Unassembled WGS sequence"/>
</dbReference>
<dbReference type="AlphaFoldDB" id="A0A0C2YQ07"/>
<evidence type="ECO:0000313" key="1">
    <source>
        <dbReference type="EMBL" id="KIL96745.1"/>
    </source>
</evidence>
<organism evidence="1 2">
    <name type="scientific">Paramagnetospirillum magnetotacticum MS-1</name>
    <dbReference type="NCBI Taxonomy" id="272627"/>
    <lineage>
        <taxon>Bacteria</taxon>
        <taxon>Pseudomonadati</taxon>
        <taxon>Pseudomonadota</taxon>
        <taxon>Alphaproteobacteria</taxon>
        <taxon>Rhodospirillales</taxon>
        <taxon>Magnetospirillaceae</taxon>
        <taxon>Paramagnetospirillum</taxon>
    </lineage>
</organism>
<name>A0A0C2YQ07_PARME</name>
<protein>
    <submittedName>
        <fullName evidence="1">Uncharacterized protein</fullName>
    </submittedName>
</protein>
<comment type="caution">
    <text evidence="1">The sequence shown here is derived from an EMBL/GenBank/DDBJ whole genome shotgun (WGS) entry which is preliminary data.</text>
</comment>